<evidence type="ECO:0000313" key="4">
    <source>
        <dbReference type="Proteomes" id="UP000297280"/>
    </source>
</evidence>
<dbReference type="Proteomes" id="UP000297280">
    <property type="component" value="Unassembled WGS sequence"/>
</dbReference>
<feature type="region of interest" description="Disordered" evidence="2">
    <location>
        <begin position="339"/>
        <end position="458"/>
    </location>
</feature>
<accession>A0A4Z1KAM9</accession>
<comment type="caution">
    <text evidence="3">The sequence shown here is derived from an EMBL/GenBank/DDBJ whole genome shotgun (WGS) entry which is preliminary data.</text>
</comment>
<sequence>MEDDFLKPGANETCRYRQFDPKLKEHALKLESYARTDGKGSLDAPKRTLVHRNVYQKHNITHKLRLVDGMAVPNEDIEKYLTPPTNIKKLFSQAPIALIRQPWDSLTPREREKAYGELSKYDFQQIWSHHLKELGPKPTQVATDALKNQLRENLPDYWRSWHKSYSYELPRAFKMLQERRRFLDRGEIPEHVDSISKSEEAPIKLKNAPKKLEKPSEKIHIPSFTHLRWSASLESVASSPKLAIAPMYESEIPAQSKPAQTVAGMSSVVKRSTKTESSGASILGRVSASITGVLGYDNEKVLYLECGKDFVNHQAFLDHFKHAHSRNFGDLNQAMMDEMSPNTVSDSLPLADTTTLSPEVPAPNSLNTSSSTSSHVEHEANNYLTKPATNTSSNSKSSSTRCSIPQSFTKPILKAPKRPAGVADMSGSKRPSSKMRRLSPVCVKSSVSERDNLTDPMDLDNPRMIVVADPAESGAGSTSFLTTVVSSSLQTASLSVSSSEKARDKISPTVQEVDTSAELPAAVKLDIETPSDIEPSTRLGASMPTIITETTASSTDTDKKPQLKVEEDLKISEAEIKSSEEEVRRRETEHEDAIRIAEARMELHKVRRKIETLRSGNL</sequence>
<feature type="compositionally biased region" description="Low complexity" evidence="2">
    <location>
        <begin position="389"/>
        <end position="400"/>
    </location>
</feature>
<keyword evidence="1" id="KW-0175">Coiled coil</keyword>
<dbReference type="EMBL" id="PQXO01000688">
    <property type="protein sequence ID" value="TGO83183.1"/>
    <property type="molecule type" value="Genomic_DNA"/>
</dbReference>
<keyword evidence="4" id="KW-1185">Reference proteome</keyword>
<dbReference type="OrthoDB" id="3543412at2759"/>
<gene>
    <name evidence="3" type="ORF">BPOR_0689g00010</name>
</gene>
<feature type="coiled-coil region" evidence="1">
    <location>
        <begin position="562"/>
        <end position="616"/>
    </location>
</feature>
<evidence type="ECO:0000256" key="2">
    <source>
        <dbReference type="SAM" id="MobiDB-lite"/>
    </source>
</evidence>
<dbReference type="AlphaFoldDB" id="A0A4Z1KAM9"/>
<name>A0A4Z1KAM9_9HELO</name>
<organism evidence="3 4">
    <name type="scientific">Botrytis porri</name>
    <dbReference type="NCBI Taxonomy" id="87229"/>
    <lineage>
        <taxon>Eukaryota</taxon>
        <taxon>Fungi</taxon>
        <taxon>Dikarya</taxon>
        <taxon>Ascomycota</taxon>
        <taxon>Pezizomycotina</taxon>
        <taxon>Leotiomycetes</taxon>
        <taxon>Helotiales</taxon>
        <taxon>Sclerotiniaceae</taxon>
        <taxon>Botrytis</taxon>
    </lineage>
</organism>
<evidence type="ECO:0000256" key="1">
    <source>
        <dbReference type="SAM" id="Coils"/>
    </source>
</evidence>
<evidence type="ECO:0000313" key="3">
    <source>
        <dbReference type="EMBL" id="TGO83183.1"/>
    </source>
</evidence>
<feature type="compositionally biased region" description="Polar residues" evidence="2">
    <location>
        <begin position="340"/>
        <end position="357"/>
    </location>
</feature>
<protein>
    <recommendedName>
        <fullName evidence="5">C2H2-type domain-containing protein</fullName>
    </recommendedName>
</protein>
<evidence type="ECO:0008006" key="5">
    <source>
        <dbReference type="Google" id="ProtNLM"/>
    </source>
</evidence>
<feature type="compositionally biased region" description="Low complexity" evidence="2">
    <location>
        <begin position="364"/>
        <end position="374"/>
    </location>
</feature>
<reference evidence="3 4" key="1">
    <citation type="submission" date="2017-12" db="EMBL/GenBank/DDBJ databases">
        <title>Comparative genomics of Botrytis spp.</title>
        <authorList>
            <person name="Valero-Jimenez C.A."/>
            <person name="Tapia P."/>
            <person name="Veloso J."/>
            <person name="Silva-Moreno E."/>
            <person name="Staats M."/>
            <person name="Valdes J.H."/>
            <person name="Van Kan J.A.L."/>
        </authorList>
    </citation>
    <scope>NUCLEOTIDE SEQUENCE [LARGE SCALE GENOMIC DNA]</scope>
    <source>
        <strain evidence="3 4">MUCL3349</strain>
    </source>
</reference>
<proteinExistence type="predicted"/>